<proteinExistence type="predicted"/>
<feature type="region of interest" description="Disordered" evidence="1">
    <location>
        <begin position="214"/>
        <end position="245"/>
    </location>
</feature>
<keyword evidence="2" id="KW-0812">Transmembrane</keyword>
<gene>
    <name evidence="3" type="ORF">MCOR_41364</name>
</gene>
<reference evidence="3 4" key="1">
    <citation type="submission" date="2020-06" db="EMBL/GenBank/DDBJ databases">
        <authorList>
            <person name="Li R."/>
            <person name="Bekaert M."/>
        </authorList>
    </citation>
    <scope>NUCLEOTIDE SEQUENCE [LARGE SCALE GENOMIC DNA]</scope>
    <source>
        <strain evidence="4">wild</strain>
    </source>
</reference>
<dbReference type="Proteomes" id="UP000507470">
    <property type="component" value="Unassembled WGS sequence"/>
</dbReference>
<accession>A0A6J8DH22</accession>
<feature type="transmembrane region" description="Helical" evidence="2">
    <location>
        <begin position="260"/>
        <end position="281"/>
    </location>
</feature>
<dbReference type="EMBL" id="CACVKT020007429">
    <property type="protein sequence ID" value="CAC5407933.1"/>
    <property type="molecule type" value="Genomic_DNA"/>
</dbReference>
<organism evidence="3 4">
    <name type="scientific">Mytilus coruscus</name>
    <name type="common">Sea mussel</name>
    <dbReference type="NCBI Taxonomy" id="42192"/>
    <lineage>
        <taxon>Eukaryota</taxon>
        <taxon>Metazoa</taxon>
        <taxon>Spiralia</taxon>
        <taxon>Lophotrochozoa</taxon>
        <taxon>Mollusca</taxon>
        <taxon>Bivalvia</taxon>
        <taxon>Autobranchia</taxon>
        <taxon>Pteriomorphia</taxon>
        <taxon>Mytilida</taxon>
        <taxon>Mytiloidea</taxon>
        <taxon>Mytilidae</taxon>
        <taxon>Mytilinae</taxon>
        <taxon>Mytilus</taxon>
    </lineage>
</organism>
<name>A0A6J8DH22_MYTCO</name>
<sequence>MRLPLYVSYVFHALSGDREWRHIDTQTELEMTFVYNTAVLLDDGITSSRSSDTDGFGESLFPASMKIINNRLVVTFRTKARFRGQFVMNYPGKLMGKRDLWLSENKDEEEVDMAFSPGGTLYGRIDSSADLGQKINLGIDKDPLAPDTVDTSVDGIQFKVLLVRDDPRVTSLVQQTGADGFSIDTEPLFEADNDRVWFLHSVYSLKADRQKRDLASEGQNINQPGTGTNNTKIRTTTRPQPDADLNLSRSVDEKQSNTKLLPVLIGLSILFIIILILLIVLMRKHKKRSSPPPSPTSTITVVDRKGNFLVVHLPDSKSTDQRSEV</sequence>
<keyword evidence="2" id="KW-1133">Transmembrane helix</keyword>
<dbReference type="AlphaFoldDB" id="A0A6J8DH22"/>
<protein>
    <submittedName>
        <fullName evidence="3">FREM3</fullName>
    </submittedName>
</protein>
<evidence type="ECO:0000313" key="4">
    <source>
        <dbReference type="Proteomes" id="UP000507470"/>
    </source>
</evidence>
<evidence type="ECO:0000313" key="3">
    <source>
        <dbReference type="EMBL" id="CAC5407933.1"/>
    </source>
</evidence>
<keyword evidence="4" id="KW-1185">Reference proteome</keyword>
<feature type="compositionally biased region" description="Low complexity" evidence="1">
    <location>
        <begin position="225"/>
        <end position="238"/>
    </location>
</feature>
<evidence type="ECO:0000256" key="1">
    <source>
        <dbReference type="SAM" id="MobiDB-lite"/>
    </source>
</evidence>
<keyword evidence="2" id="KW-0472">Membrane</keyword>
<evidence type="ECO:0000256" key="2">
    <source>
        <dbReference type="SAM" id="Phobius"/>
    </source>
</evidence>
<dbReference type="OrthoDB" id="430044at2759"/>